<evidence type="ECO:0000256" key="1">
    <source>
        <dbReference type="SAM" id="Phobius"/>
    </source>
</evidence>
<dbReference type="EMBL" id="AALIND010000030">
    <property type="protein sequence ID" value="ECZ9813145.1"/>
    <property type="molecule type" value="Genomic_DNA"/>
</dbReference>
<organism evidence="2">
    <name type="scientific">Salmonella enteritidis</name>
    <dbReference type="NCBI Taxonomy" id="149539"/>
    <lineage>
        <taxon>Bacteria</taxon>
        <taxon>Pseudomonadati</taxon>
        <taxon>Pseudomonadota</taxon>
        <taxon>Gammaproteobacteria</taxon>
        <taxon>Enterobacterales</taxon>
        <taxon>Enterobacteriaceae</taxon>
        <taxon>Salmonella</taxon>
    </lineage>
</organism>
<comment type="caution">
    <text evidence="2">The sequence shown here is derived from an EMBL/GenBank/DDBJ whole genome shotgun (WGS) entry which is preliminary data.</text>
</comment>
<feature type="transmembrane region" description="Helical" evidence="1">
    <location>
        <begin position="71"/>
        <end position="88"/>
    </location>
</feature>
<sequence>MTDLKVYAQKNERWLKPVAWGIGLFFFYLAVRGIGSGNSVFGLWIPQSWVIFSFMAASFKAMDVDTNSARIMRFAGHSIAIVLLVLFVDLGV</sequence>
<accession>A0A625PKS9</accession>
<reference evidence="2" key="1">
    <citation type="submission" date="2018-07" db="EMBL/GenBank/DDBJ databases">
        <authorList>
            <person name="Ashton P.M."/>
            <person name="Dallman T."/>
            <person name="Nair S."/>
            <person name="De Pinna E."/>
            <person name="Peters T."/>
            <person name="Grant K."/>
        </authorList>
    </citation>
    <scope>NUCLEOTIDE SEQUENCE</scope>
    <source>
        <strain evidence="2">127426</strain>
    </source>
</reference>
<gene>
    <name evidence="2" type="ORF">A4M41_22660</name>
</gene>
<keyword evidence="1" id="KW-0812">Transmembrane</keyword>
<protein>
    <submittedName>
        <fullName evidence="2">Uncharacterized protein</fullName>
    </submittedName>
</protein>
<name>A0A625PKS9_SALEN</name>
<proteinExistence type="predicted"/>
<keyword evidence="1" id="KW-1133">Transmembrane helix</keyword>
<evidence type="ECO:0000313" key="2">
    <source>
        <dbReference type="EMBL" id="ECZ9813145.1"/>
    </source>
</evidence>
<feature type="transmembrane region" description="Helical" evidence="1">
    <location>
        <begin position="41"/>
        <end position="59"/>
    </location>
</feature>
<keyword evidence="1" id="KW-0472">Membrane</keyword>
<dbReference type="AlphaFoldDB" id="A0A625PKS9"/>
<feature type="transmembrane region" description="Helical" evidence="1">
    <location>
        <begin position="14"/>
        <end position="35"/>
    </location>
</feature>